<proteinExistence type="predicted"/>
<reference evidence="1 2" key="1">
    <citation type="journal article" date="2018" name="Front. Plant Sci.">
        <title>Red Clover (Trifolium pratense) and Zigzag Clover (T. medium) - A Picture of Genomic Similarities and Differences.</title>
        <authorList>
            <person name="Dluhosova J."/>
            <person name="Istvanek J."/>
            <person name="Nedelnik J."/>
            <person name="Repkova J."/>
        </authorList>
    </citation>
    <scope>NUCLEOTIDE SEQUENCE [LARGE SCALE GENOMIC DNA]</scope>
    <source>
        <strain evidence="2">cv. 10/8</strain>
        <tissue evidence="1">Leaf</tissue>
    </source>
</reference>
<sequence>MFNARDALEISRIPLNLRQEDDKSTWKLSRNEIYSVRSAYQLMEVIIDNNHLKVDGNWKKLWRTQNTLQDWVHVQLKQNRLHKGTSAMASYVWSKPAREMFKCNVDTAGYGEQNIYSVGSHVRDDNADLCKLM</sequence>
<dbReference type="AlphaFoldDB" id="A0A392M3M6"/>
<dbReference type="EMBL" id="LXQA010002580">
    <property type="protein sequence ID" value="MCH81643.1"/>
    <property type="molecule type" value="Genomic_DNA"/>
</dbReference>
<protein>
    <submittedName>
        <fullName evidence="1">Uncharacterized protein</fullName>
    </submittedName>
</protein>
<evidence type="ECO:0000313" key="1">
    <source>
        <dbReference type="EMBL" id="MCH81643.1"/>
    </source>
</evidence>
<accession>A0A392M3M6</accession>
<comment type="caution">
    <text evidence="1">The sequence shown here is derived from an EMBL/GenBank/DDBJ whole genome shotgun (WGS) entry which is preliminary data.</text>
</comment>
<evidence type="ECO:0000313" key="2">
    <source>
        <dbReference type="Proteomes" id="UP000265520"/>
    </source>
</evidence>
<name>A0A392M3M6_9FABA</name>
<keyword evidence="2" id="KW-1185">Reference proteome</keyword>
<dbReference type="Proteomes" id="UP000265520">
    <property type="component" value="Unassembled WGS sequence"/>
</dbReference>
<organism evidence="1 2">
    <name type="scientific">Trifolium medium</name>
    <dbReference type="NCBI Taxonomy" id="97028"/>
    <lineage>
        <taxon>Eukaryota</taxon>
        <taxon>Viridiplantae</taxon>
        <taxon>Streptophyta</taxon>
        <taxon>Embryophyta</taxon>
        <taxon>Tracheophyta</taxon>
        <taxon>Spermatophyta</taxon>
        <taxon>Magnoliopsida</taxon>
        <taxon>eudicotyledons</taxon>
        <taxon>Gunneridae</taxon>
        <taxon>Pentapetalae</taxon>
        <taxon>rosids</taxon>
        <taxon>fabids</taxon>
        <taxon>Fabales</taxon>
        <taxon>Fabaceae</taxon>
        <taxon>Papilionoideae</taxon>
        <taxon>50 kb inversion clade</taxon>
        <taxon>NPAAA clade</taxon>
        <taxon>Hologalegina</taxon>
        <taxon>IRL clade</taxon>
        <taxon>Trifolieae</taxon>
        <taxon>Trifolium</taxon>
    </lineage>
</organism>
<gene>
    <name evidence="1" type="ORF">A2U01_0002434</name>
</gene>